<evidence type="ECO:0000256" key="4">
    <source>
        <dbReference type="ARBA" id="ARBA00022741"/>
    </source>
</evidence>
<evidence type="ECO:0000256" key="3">
    <source>
        <dbReference type="ARBA" id="ARBA00022679"/>
    </source>
</evidence>
<accession>A0ABV1TYU1</accession>
<dbReference type="InterPro" id="IPR000719">
    <property type="entry name" value="Prot_kinase_dom"/>
</dbReference>
<feature type="domain" description="Protein kinase" evidence="9">
    <location>
        <begin position="11"/>
        <end position="287"/>
    </location>
</feature>
<keyword evidence="5 10" id="KW-0418">Kinase</keyword>
<comment type="caution">
    <text evidence="10">The sequence shown here is derived from an EMBL/GenBank/DDBJ whole genome shotgun (WGS) entry which is preliminary data.</text>
</comment>
<feature type="non-terminal residue" evidence="10">
    <location>
        <position position="454"/>
    </location>
</feature>
<dbReference type="Proteomes" id="UP001470023">
    <property type="component" value="Unassembled WGS sequence"/>
</dbReference>
<dbReference type="CDD" id="cd14014">
    <property type="entry name" value="STKc_PknB_like"/>
    <property type="match status" value="1"/>
</dbReference>
<dbReference type="PROSITE" id="PS00107">
    <property type="entry name" value="PROTEIN_KINASE_ATP"/>
    <property type="match status" value="1"/>
</dbReference>
<evidence type="ECO:0000256" key="6">
    <source>
        <dbReference type="ARBA" id="ARBA00022840"/>
    </source>
</evidence>
<dbReference type="EC" id="2.7.11.1" evidence="1"/>
<dbReference type="InterPro" id="IPR017441">
    <property type="entry name" value="Protein_kinase_ATP_BS"/>
</dbReference>
<dbReference type="PROSITE" id="PS00108">
    <property type="entry name" value="PROTEIN_KINASE_ST"/>
    <property type="match status" value="1"/>
</dbReference>
<evidence type="ECO:0000256" key="1">
    <source>
        <dbReference type="ARBA" id="ARBA00012513"/>
    </source>
</evidence>
<feature type="region of interest" description="Disordered" evidence="8">
    <location>
        <begin position="386"/>
        <end position="454"/>
    </location>
</feature>
<dbReference type="GO" id="GO:0004674">
    <property type="term" value="F:protein serine/threonine kinase activity"/>
    <property type="evidence" value="ECO:0007669"/>
    <property type="project" value="UniProtKB-EC"/>
</dbReference>
<evidence type="ECO:0000256" key="8">
    <source>
        <dbReference type="SAM" id="MobiDB-lite"/>
    </source>
</evidence>
<dbReference type="PANTHER" id="PTHR43289">
    <property type="entry name" value="MITOGEN-ACTIVATED PROTEIN KINASE KINASE KINASE 20-RELATED"/>
    <property type="match status" value="1"/>
</dbReference>
<proteinExistence type="predicted"/>
<evidence type="ECO:0000313" key="11">
    <source>
        <dbReference type="Proteomes" id="UP001470023"/>
    </source>
</evidence>
<dbReference type="EMBL" id="JBEPAZ010000001">
    <property type="protein sequence ID" value="MER6426610.1"/>
    <property type="molecule type" value="Genomic_DNA"/>
</dbReference>
<sequence length="454" mass="48315">MGENGLVQGRYRLLDLIGRGGMGEVWRARDECLGRQVAVKRLKPLGPHHDPALGGVLRERFRREARVAAALSHRGVTVVHDFGEDGGVPYLVMELLRGRDLSRLLEDGRGHPLPVEAVADIAGQTAVALSYTHRQGVVHRDLKPANIVLLTDGTVKICDFGIARLGDDIGFTARLTGTGVALGTPHYMSPEQIGGDEVDRRSDLYSLGCVLYEIATGVPPFDLEDAWAILIGHRDTTPRSPRELRPELPAYLDRIILDLLAKQPAERPYDADELSGRIQDGRAGAAFPPRGLYGAQELSGRIQDGRAGAAFPPRGPYDADELSGRIQDGRAGAAVPPPGPYGRSEPSHPLRAAVVPTFPFSPPGPPGEGRLPSWSRGMSTGHKAVGAGLRALPPDPGAALTSRWAEPATLPTDPSTRALAPRTARHHEGARPAGHGPGPDADEAHPAVSAAPRG</sequence>
<evidence type="ECO:0000256" key="7">
    <source>
        <dbReference type="PROSITE-ProRule" id="PRU10141"/>
    </source>
</evidence>
<dbReference type="Gene3D" id="3.30.200.20">
    <property type="entry name" value="Phosphorylase Kinase, domain 1"/>
    <property type="match status" value="1"/>
</dbReference>
<dbReference type="SMART" id="SM00220">
    <property type="entry name" value="S_TKc"/>
    <property type="match status" value="1"/>
</dbReference>
<protein>
    <recommendedName>
        <fullName evidence="1">non-specific serine/threonine protein kinase</fullName>
        <ecNumber evidence="1">2.7.11.1</ecNumber>
    </recommendedName>
</protein>
<gene>
    <name evidence="10" type="ORF">ABT272_02510</name>
</gene>
<keyword evidence="4 7" id="KW-0547">Nucleotide-binding</keyword>
<dbReference type="InterPro" id="IPR008271">
    <property type="entry name" value="Ser/Thr_kinase_AS"/>
</dbReference>
<name>A0ABV1TYU1_9ACTN</name>
<dbReference type="SUPFAM" id="SSF56112">
    <property type="entry name" value="Protein kinase-like (PK-like)"/>
    <property type="match status" value="1"/>
</dbReference>
<evidence type="ECO:0000259" key="9">
    <source>
        <dbReference type="PROSITE" id="PS50011"/>
    </source>
</evidence>
<keyword evidence="6 7" id="KW-0067">ATP-binding</keyword>
<dbReference type="Gene3D" id="1.10.510.10">
    <property type="entry name" value="Transferase(Phosphotransferase) domain 1"/>
    <property type="match status" value="1"/>
</dbReference>
<dbReference type="PANTHER" id="PTHR43289:SF6">
    <property type="entry name" value="SERINE_THREONINE-PROTEIN KINASE NEKL-3"/>
    <property type="match status" value="1"/>
</dbReference>
<reference evidence="10 11" key="1">
    <citation type="submission" date="2024-06" db="EMBL/GenBank/DDBJ databases">
        <title>The Natural Products Discovery Center: Release of the First 8490 Sequenced Strains for Exploring Actinobacteria Biosynthetic Diversity.</title>
        <authorList>
            <person name="Kalkreuter E."/>
            <person name="Kautsar S.A."/>
            <person name="Yang D."/>
            <person name="Bader C.D."/>
            <person name="Teijaro C.N."/>
            <person name="Fluegel L."/>
            <person name="Davis C.M."/>
            <person name="Simpson J.R."/>
            <person name="Lauterbach L."/>
            <person name="Steele A.D."/>
            <person name="Gui C."/>
            <person name="Meng S."/>
            <person name="Li G."/>
            <person name="Viehrig K."/>
            <person name="Ye F."/>
            <person name="Su P."/>
            <person name="Kiefer A.F."/>
            <person name="Nichols A."/>
            <person name="Cepeda A.J."/>
            <person name="Yan W."/>
            <person name="Fan B."/>
            <person name="Jiang Y."/>
            <person name="Adhikari A."/>
            <person name="Zheng C.-J."/>
            <person name="Schuster L."/>
            <person name="Cowan T.M."/>
            <person name="Smanski M.J."/>
            <person name="Chevrette M.G."/>
            <person name="De Carvalho L.P.S."/>
            <person name="Shen B."/>
        </authorList>
    </citation>
    <scope>NUCLEOTIDE SEQUENCE [LARGE SCALE GENOMIC DNA]</scope>
    <source>
        <strain evidence="10 11">NPDC001166</strain>
    </source>
</reference>
<evidence type="ECO:0000256" key="2">
    <source>
        <dbReference type="ARBA" id="ARBA00022527"/>
    </source>
</evidence>
<feature type="binding site" evidence="7">
    <location>
        <position position="40"/>
    </location>
    <ligand>
        <name>ATP</name>
        <dbReference type="ChEBI" id="CHEBI:30616"/>
    </ligand>
</feature>
<keyword evidence="2" id="KW-0723">Serine/threonine-protein kinase</keyword>
<organism evidence="10 11">
    <name type="scientific">Streptomyces sp. 900105245</name>
    <dbReference type="NCBI Taxonomy" id="3154379"/>
    <lineage>
        <taxon>Bacteria</taxon>
        <taxon>Bacillati</taxon>
        <taxon>Actinomycetota</taxon>
        <taxon>Actinomycetes</taxon>
        <taxon>Kitasatosporales</taxon>
        <taxon>Streptomycetaceae</taxon>
        <taxon>Streptomyces</taxon>
    </lineage>
</organism>
<dbReference type="RefSeq" id="WP_352062712.1">
    <property type="nucleotide sequence ID" value="NZ_JBEPAZ010000001.1"/>
</dbReference>
<dbReference type="PROSITE" id="PS50011">
    <property type="entry name" value="PROTEIN_KINASE_DOM"/>
    <property type="match status" value="1"/>
</dbReference>
<evidence type="ECO:0000256" key="5">
    <source>
        <dbReference type="ARBA" id="ARBA00022777"/>
    </source>
</evidence>
<keyword evidence="11" id="KW-1185">Reference proteome</keyword>
<dbReference type="InterPro" id="IPR011009">
    <property type="entry name" value="Kinase-like_dom_sf"/>
</dbReference>
<dbReference type="Pfam" id="PF00069">
    <property type="entry name" value="Pkinase"/>
    <property type="match status" value="1"/>
</dbReference>
<evidence type="ECO:0000313" key="10">
    <source>
        <dbReference type="EMBL" id="MER6426610.1"/>
    </source>
</evidence>
<keyword evidence="3 10" id="KW-0808">Transferase</keyword>